<name>A0ABT9B040_9ACTN</name>
<dbReference type="RefSeq" id="WP_305027407.1">
    <property type="nucleotide sequence ID" value="NZ_JAUQTA010000001.1"/>
</dbReference>
<dbReference type="EC" id="1.-.-.-" evidence="2"/>
<dbReference type="InterPro" id="IPR046366">
    <property type="entry name" value="MPAB"/>
</dbReference>
<dbReference type="PANTHER" id="PTHR36124:SF1">
    <property type="entry name" value="ER-BOUND OXYGENASE MPAB_MPAB'_RUBBER OXYGENASE CATALYTIC DOMAIN-CONTAINING PROTEIN"/>
    <property type="match status" value="1"/>
</dbReference>
<dbReference type="Pfam" id="PF09995">
    <property type="entry name" value="MPAB_Lcp_cat"/>
    <property type="match status" value="1"/>
</dbReference>
<keyword evidence="3" id="KW-1185">Reference proteome</keyword>
<dbReference type="GO" id="GO:0016491">
    <property type="term" value="F:oxidoreductase activity"/>
    <property type="evidence" value="ECO:0007669"/>
    <property type="project" value="UniProtKB-KW"/>
</dbReference>
<evidence type="ECO:0000259" key="1">
    <source>
        <dbReference type="Pfam" id="PF09995"/>
    </source>
</evidence>
<dbReference type="EMBL" id="JAUQTA010000001">
    <property type="protein sequence ID" value="MDO7868028.1"/>
    <property type="molecule type" value="Genomic_DNA"/>
</dbReference>
<accession>A0ABT9B040</accession>
<dbReference type="PANTHER" id="PTHR36124">
    <property type="match status" value="1"/>
</dbReference>
<comment type="caution">
    <text evidence="2">The sequence shown here is derived from an EMBL/GenBank/DDBJ whole genome shotgun (WGS) entry which is preliminary data.</text>
</comment>
<keyword evidence="2" id="KW-0560">Oxidoreductase</keyword>
<evidence type="ECO:0000313" key="3">
    <source>
        <dbReference type="Proteomes" id="UP001233314"/>
    </source>
</evidence>
<dbReference type="InterPro" id="IPR018713">
    <property type="entry name" value="MPAB/Lcp_cat_dom"/>
</dbReference>
<organism evidence="2 3">
    <name type="scientific">Nocardioides jiangxiensis</name>
    <dbReference type="NCBI Taxonomy" id="3064524"/>
    <lineage>
        <taxon>Bacteria</taxon>
        <taxon>Bacillati</taxon>
        <taxon>Actinomycetota</taxon>
        <taxon>Actinomycetes</taxon>
        <taxon>Propionibacteriales</taxon>
        <taxon>Nocardioidaceae</taxon>
        <taxon>Nocardioides</taxon>
    </lineage>
</organism>
<dbReference type="Proteomes" id="UP001233314">
    <property type="component" value="Unassembled WGS sequence"/>
</dbReference>
<gene>
    <name evidence="2" type="ORF">Q5722_06565</name>
</gene>
<evidence type="ECO:0000313" key="2">
    <source>
        <dbReference type="EMBL" id="MDO7868028.1"/>
    </source>
</evidence>
<feature type="domain" description="ER-bound oxygenase mpaB/mpaB'/Rubber oxygenase catalytic" evidence="1">
    <location>
        <begin position="83"/>
        <end position="239"/>
    </location>
</feature>
<proteinExistence type="predicted"/>
<reference evidence="2 3" key="1">
    <citation type="submission" date="2023-07" db="EMBL/GenBank/DDBJ databases">
        <title>Nocardioides sp. nov WY-20 isolated from soil.</title>
        <authorList>
            <person name="Liu B."/>
            <person name="Wan Y."/>
        </authorList>
    </citation>
    <scope>NUCLEOTIDE SEQUENCE [LARGE SCALE GENOMIC DNA]</scope>
    <source>
        <strain evidence="2 3">WY-20</strain>
    </source>
</reference>
<protein>
    <submittedName>
        <fullName evidence="2">Oxygenase MpaB family protein</fullName>
        <ecNumber evidence="2">1.-.-.-</ecNumber>
    </submittedName>
</protein>
<sequence>MAKRSRSVGLDPDVDFVEIARNLSLYEFPWDTLQSLSLALFRTYAVPAIGGLLDRTGAFMGATQKRYDDTGILLEVPLIEGFDTPRGRAAIRRINQMHHMYDIGNDDMRYVLATFVVVPRRWIADFGWRDLTDLEVRAVVRYYRELGRHLGIRDVPTTYDDFARLMDDYEAAHFAYDEGAARVAASTLALLRTFYPRPLRPLVDVVSRSLMEPELLAAFGLAEPGRVARRLARLALRLRARFVALLPPRRRPQHVADMRRIRSYPDGYVVEEMGTFAPGCPVPHGAALQRSRDAGAAQAVGEGA</sequence>